<keyword evidence="1" id="KW-0812">Transmembrane</keyword>
<accession>A0ABU7RCV0</accession>
<evidence type="ECO:0008006" key="4">
    <source>
        <dbReference type="Google" id="ProtNLM"/>
    </source>
</evidence>
<keyword evidence="1" id="KW-0472">Membrane</keyword>
<protein>
    <recommendedName>
        <fullName evidence="4">Two-component sensor histidine kinase</fullName>
    </recommendedName>
</protein>
<feature type="transmembrane region" description="Helical" evidence="1">
    <location>
        <begin position="12"/>
        <end position="33"/>
    </location>
</feature>
<dbReference type="RefSeq" id="WP_330973222.1">
    <property type="nucleotide sequence ID" value="NZ_JAZGLY010000001.1"/>
</dbReference>
<evidence type="ECO:0000313" key="2">
    <source>
        <dbReference type="EMBL" id="MEE6185814.1"/>
    </source>
</evidence>
<proteinExistence type="predicted"/>
<organism evidence="2 3">
    <name type="scientific">Niabella digestorum</name>
    <dbReference type="NCBI Taxonomy" id="3117701"/>
    <lineage>
        <taxon>Bacteria</taxon>
        <taxon>Pseudomonadati</taxon>
        <taxon>Bacteroidota</taxon>
        <taxon>Chitinophagia</taxon>
        <taxon>Chitinophagales</taxon>
        <taxon>Chitinophagaceae</taxon>
        <taxon>Niabella</taxon>
    </lineage>
</organism>
<dbReference type="EMBL" id="JAZGLY010000001">
    <property type="protein sequence ID" value="MEE6185814.1"/>
    <property type="molecule type" value="Genomic_DNA"/>
</dbReference>
<keyword evidence="3" id="KW-1185">Reference proteome</keyword>
<evidence type="ECO:0000256" key="1">
    <source>
        <dbReference type="SAM" id="Phobius"/>
    </source>
</evidence>
<name>A0ABU7RCV0_9BACT</name>
<evidence type="ECO:0000313" key="3">
    <source>
        <dbReference type="Proteomes" id="UP001357452"/>
    </source>
</evidence>
<dbReference type="Proteomes" id="UP001357452">
    <property type="component" value="Unassembled WGS sequence"/>
</dbReference>
<gene>
    <name evidence="2" type="ORF">V2H41_00875</name>
</gene>
<keyword evidence="1" id="KW-1133">Transmembrane helix</keyword>
<sequence>MKRIITYQQTSKISLIILWTGGILLCFAMLYAWHQQDRNSSKKYTNFVQNTDIHVYELLLTYKDFQLDENVNLININLNADPSAIVPENINDSTTSVSTTNTRKLIYSKILEQKIKKISSRETDSPGFTIKPLPQ</sequence>
<reference evidence="2 3" key="1">
    <citation type="submission" date="2024-01" db="EMBL/GenBank/DDBJ databases">
        <title>Niabella digestum sp. nov., isolated from waste digestion system.</title>
        <authorList>
            <person name="Zhang L."/>
        </authorList>
    </citation>
    <scope>NUCLEOTIDE SEQUENCE [LARGE SCALE GENOMIC DNA]</scope>
    <source>
        <strain evidence="2 3">A18</strain>
    </source>
</reference>
<comment type="caution">
    <text evidence="2">The sequence shown here is derived from an EMBL/GenBank/DDBJ whole genome shotgun (WGS) entry which is preliminary data.</text>
</comment>